<dbReference type="KEGG" id="stac:ABII15_34275"/>
<sequence>MNASAAPVPGHDPSGPAPGQDWRRFARVHWAREPVVVPGVRPLGLGPADAHALVRAAIAAAAPGQVRLATADGWLRDPGPLLPGPGDRDPAGYAERLAREPRLAGDGWLLTVSDPLSHDFTLWSRVRDVLAELWRYVGQAPLPITAELAVGDRHHSVEDTAARTDAAALTWVLDGELTVRVRPEHTGTEYALRARAGDMVHWPAGGSHLDHRPGRCTTLRLSVPARTTSALPLVADVLADLMRAGPGHPDGQLTLPHPMPAAPDGRLGVPPRLAASAALLTETLAGPGPERALLLRWAALRSAAGLDPAPPRRPAVRLTPRHRLRRAAEIVRLPREGGDTVWAANGHAWTARPAGADAVLALLRTAPRAVTVTELARTARTSADDPELLSLLVESYRARALTAAPDRPERRS</sequence>
<feature type="region of interest" description="Disordered" evidence="1">
    <location>
        <begin position="1"/>
        <end position="21"/>
    </location>
</feature>
<name>A0AAU8J1R4_9ACTN</name>
<proteinExistence type="predicted"/>
<protein>
    <submittedName>
        <fullName evidence="2">Uncharacterized protein</fullName>
    </submittedName>
</protein>
<dbReference type="SUPFAM" id="SSF51182">
    <property type="entry name" value="RmlC-like cupins"/>
    <property type="match status" value="1"/>
</dbReference>
<organism evidence="2">
    <name type="scientific">Streptomyces tabacisoli</name>
    <dbReference type="NCBI Taxonomy" id="3156398"/>
    <lineage>
        <taxon>Bacteria</taxon>
        <taxon>Bacillati</taxon>
        <taxon>Actinomycetota</taxon>
        <taxon>Actinomycetes</taxon>
        <taxon>Kitasatosporales</taxon>
        <taxon>Streptomycetaceae</taxon>
        <taxon>Streptomyces</taxon>
    </lineage>
</organism>
<gene>
    <name evidence="2" type="ORF">ABII15_34275</name>
</gene>
<evidence type="ECO:0000256" key="1">
    <source>
        <dbReference type="SAM" id="MobiDB-lite"/>
    </source>
</evidence>
<dbReference type="RefSeq" id="WP_353946166.1">
    <property type="nucleotide sequence ID" value="NZ_CP159534.1"/>
</dbReference>
<accession>A0AAU8J1R4</accession>
<evidence type="ECO:0000313" key="2">
    <source>
        <dbReference type="EMBL" id="XCJ74729.1"/>
    </source>
</evidence>
<dbReference type="EMBL" id="CP159534">
    <property type="protein sequence ID" value="XCJ74729.1"/>
    <property type="molecule type" value="Genomic_DNA"/>
</dbReference>
<reference evidence="2" key="1">
    <citation type="submission" date="2024-06" db="EMBL/GenBank/DDBJ databases">
        <title>Streptomyces sp. strain HUAS MG91 genome sequences.</title>
        <authorList>
            <person name="Mo P."/>
        </authorList>
    </citation>
    <scope>NUCLEOTIDE SEQUENCE</scope>
    <source>
        <strain evidence="2">HUAS MG91</strain>
    </source>
</reference>
<dbReference type="AlphaFoldDB" id="A0AAU8J1R4"/>
<dbReference type="InterPro" id="IPR011051">
    <property type="entry name" value="RmlC_Cupin_sf"/>
</dbReference>